<evidence type="ECO:0000256" key="3">
    <source>
        <dbReference type="SAM" id="Coils"/>
    </source>
</evidence>
<evidence type="ECO:0000256" key="2">
    <source>
        <dbReference type="PROSITE-ProRule" id="PRU00168"/>
    </source>
</evidence>
<dbReference type="InterPro" id="IPR036964">
    <property type="entry name" value="RASGEF_cat_dom_sf"/>
</dbReference>
<accession>D3BMC3</accession>
<dbReference type="AlphaFoldDB" id="D3BMC3"/>
<feature type="domain" description="N-terminal Ras-GEF" evidence="6">
    <location>
        <begin position="680"/>
        <end position="806"/>
    </location>
</feature>
<dbReference type="GO" id="GO:0005085">
    <property type="term" value="F:guanyl-nucleotide exchange factor activity"/>
    <property type="evidence" value="ECO:0007669"/>
    <property type="project" value="UniProtKB-KW"/>
</dbReference>
<evidence type="ECO:0000313" key="8">
    <source>
        <dbReference type="Proteomes" id="UP000001396"/>
    </source>
</evidence>
<dbReference type="Gene3D" id="1.20.870.10">
    <property type="entry name" value="Son of sevenless (SoS) protein Chain: S domain 1"/>
    <property type="match status" value="1"/>
</dbReference>
<dbReference type="GO" id="GO:0005886">
    <property type="term" value="C:plasma membrane"/>
    <property type="evidence" value="ECO:0007669"/>
    <property type="project" value="TreeGrafter"/>
</dbReference>
<evidence type="ECO:0000256" key="1">
    <source>
        <dbReference type="ARBA" id="ARBA00022658"/>
    </source>
</evidence>
<dbReference type="PROSITE" id="PS50009">
    <property type="entry name" value="RASGEF_CAT"/>
    <property type="match status" value="1"/>
</dbReference>
<name>D3BMC3_HETP5</name>
<dbReference type="Pfam" id="PF00617">
    <property type="entry name" value="RasGEF"/>
    <property type="match status" value="1"/>
</dbReference>
<sequence>MTLLQIYDFNHLEWIFQDIDISVENNLESIQFSKKSWKLNVKRNDKVYYRHILDSSCNIYIFLNNNNSNNISTSSSNNINNNKLNSITEEDENENIDVNNEKCNSRNSLNKSIEFGNNIGNNIFIINLAEKTLDSILGENENLVDIEYDEPISDSLLSILDTIDTKFNTLYCYNTPMYSLSIPLNTRFPISIRNLRSEDRKLKNMIEDFEDTLKLLENECIFVRDKLNLFNSNQFTEHFENEVKHFIMFLSNIRLSCDNISKEFLWNHVEIFLQFREFIRLFYWKSGCSDDEIHSPLMLKSNLEMTSSCDIEPLVLENMSCLSSSSSSYLMQESGSVYMELVDQCRDIFGCAKRLLNSLDNSTDHASLESTLLTYHATLDRASPIVTMATECNNFIQQQIVVCSPPRTMVINQLMDFVGNLNKLIVSQNTLTTSNVCVQQLKDHIQEFIKNILGVLRCVMTSYPYAIGSGIGGHSTCSSPSIMYPTIATPRSVSSYNLHHAVSADSPILPTSLSSSKLQYTLRKRSQHLSYAAFQLLPQLNETLSSYSLRSNSSSNLKNNNQNNISINNNNNNNNNINHSQIISTNSTDELLNTIDMLEILSDPNKKKMEQNDEEFGSIANPGFAPNAEDMEKAIQYSITQFLASFPNKTPEQVDRSIWLERNDEICNVVYDDSPVRVGHSKPIKCATLNQLIIKLTNELSQELKFAKTFICTFRSFTKPEVLLEKLIQRYYVPNFGIHAHSHFRNKIQRPIQLRVLNVLKMWVGQRPADFSIELVKTITLFLYNARATGHGQISDIIMKQFNSVRTTKKRLELPPFERVPTAKIFWKKYSTEFILALNEMDVAKQMTLLDFDTFASIDEFELFDKAWTRPELQHRTPNVMTMIDRFNSISSFVSTAILNEFEQSKRVKLMVKMIKLSKCLYKLSNFNSLLACLAGMYSSSIYRLQKTRDRIPTKYQKNLEQLSKLIDTKYSHKTYRESIQNRCPPLIPYLGIHLTDLVFRTCLSGNHTNQTVSTTTVYDYTETTDTAVLERVP</sequence>
<dbReference type="InterPro" id="IPR008937">
    <property type="entry name" value="Ras-like_GEF"/>
</dbReference>
<dbReference type="Gene3D" id="1.10.840.10">
    <property type="entry name" value="Ras guanine-nucleotide exchange factors catalytic domain"/>
    <property type="match status" value="1"/>
</dbReference>
<reference evidence="7 8" key="1">
    <citation type="journal article" date="2011" name="Genome Res.">
        <title>Phylogeny-wide analysis of social amoeba genomes highlights ancient origins for complex intercellular communication.</title>
        <authorList>
            <person name="Heidel A.J."/>
            <person name="Lawal H.M."/>
            <person name="Felder M."/>
            <person name="Schilde C."/>
            <person name="Helps N.R."/>
            <person name="Tunggal B."/>
            <person name="Rivero F."/>
            <person name="John U."/>
            <person name="Schleicher M."/>
            <person name="Eichinger L."/>
            <person name="Platzer M."/>
            <person name="Noegel A.A."/>
            <person name="Schaap P."/>
            <person name="Gloeckner G."/>
        </authorList>
    </citation>
    <scope>NUCLEOTIDE SEQUENCE [LARGE SCALE GENOMIC DNA]</scope>
    <source>
        <strain evidence="8">ATCC 26659 / Pp 5 / PN500</strain>
    </source>
</reference>
<keyword evidence="3" id="KW-0175">Coiled coil</keyword>
<proteinExistence type="predicted"/>
<dbReference type="InParanoid" id="D3BMC3"/>
<dbReference type="Proteomes" id="UP000001396">
    <property type="component" value="Unassembled WGS sequence"/>
</dbReference>
<protein>
    <submittedName>
        <fullName evidence="7">Ras guanine nucleotide exchange factor</fullName>
    </submittedName>
</protein>
<dbReference type="PROSITE" id="PS50212">
    <property type="entry name" value="RASGEF_NTER"/>
    <property type="match status" value="1"/>
</dbReference>
<comment type="caution">
    <text evidence="7">The sequence shown here is derived from an EMBL/GenBank/DDBJ whole genome shotgun (WGS) entry which is preliminary data.</text>
</comment>
<dbReference type="InterPro" id="IPR001895">
    <property type="entry name" value="RASGEF_cat_dom"/>
</dbReference>
<feature type="domain" description="Ras-GEF" evidence="5">
    <location>
        <begin position="839"/>
        <end position="1034"/>
    </location>
</feature>
<dbReference type="CDD" id="cd06224">
    <property type="entry name" value="REM"/>
    <property type="match status" value="1"/>
</dbReference>
<keyword evidence="8" id="KW-1185">Reference proteome</keyword>
<dbReference type="STRING" id="670386.D3BMC3"/>
<evidence type="ECO:0000313" key="7">
    <source>
        <dbReference type="EMBL" id="EFA77724.1"/>
    </source>
</evidence>
<gene>
    <name evidence="7" type="primary">gefB</name>
    <name evidence="7" type="ORF">PPL_12336</name>
</gene>
<organism evidence="7 8">
    <name type="scientific">Heterostelium pallidum (strain ATCC 26659 / Pp 5 / PN500)</name>
    <name type="common">Cellular slime mold</name>
    <name type="synonym">Polysphondylium pallidum</name>
    <dbReference type="NCBI Taxonomy" id="670386"/>
    <lineage>
        <taxon>Eukaryota</taxon>
        <taxon>Amoebozoa</taxon>
        <taxon>Evosea</taxon>
        <taxon>Eumycetozoa</taxon>
        <taxon>Dictyostelia</taxon>
        <taxon>Acytosteliales</taxon>
        <taxon>Acytosteliaceae</taxon>
        <taxon>Heterostelium</taxon>
    </lineage>
</organism>
<evidence type="ECO:0000256" key="4">
    <source>
        <dbReference type="SAM" id="MobiDB-lite"/>
    </source>
</evidence>
<dbReference type="EMBL" id="ADBJ01000042">
    <property type="protein sequence ID" value="EFA77724.1"/>
    <property type="molecule type" value="Genomic_DNA"/>
</dbReference>
<dbReference type="InterPro" id="IPR023578">
    <property type="entry name" value="Ras_GEF_dom_sf"/>
</dbReference>
<keyword evidence="1 2" id="KW-0344">Guanine-nucleotide releasing factor</keyword>
<dbReference type="GO" id="GO:0007265">
    <property type="term" value="P:Ras protein signal transduction"/>
    <property type="evidence" value="ECO:0007669"/>
    <property type="project" value="TreeGrafter"/>
</dbReference>
<dbReference type="PANTHER" id="PTHR23113:SF360">
    <property type="entry name" value="RAS GUANINE NUCLEOTIDE EXCHANGE FACTOR B"/>
    <property type="match status" value="1"/>
</dbReference>
<dbReference type="SUPFAM" id="SSF48366">
    <property type="entry name" value="Ras GEF"/>
    <property type="match status" value="1"/>
</dbReference>
<dbReference type="RefSeq" id="XP_020429852.1">
    <property type="nucleotide sequence ID" value="XM_020583071.1"/>
</dbReference>
<dbReference type="SMART" id="SM00229">
    <property type="entry name" value="RasGEFN"/>
    <property type="match status" value="1"/>
</dbReference>
<feature type="region of interest" description="Disordered" evidence="4">
    <location>
        <begin position="550"/>
        <end position="573"/>
    </location>
</feature>
<evidence type="ECO:0000259" key="6">
    <source>
        <dbReference type="PROSITE" id="PS50212"/>
    </source>
</evidence>
<evidence type="ECO:0000259" key="5">
    <source>
        <dbReference type="PROSITE" id="PS50009"/>
    </source>
</evidence>
<feature type="coiled-coil region" evidence="3">
    <location>
        <begin position="192"/>
        <end position="226"/>
    </location>
</feature>
<dbReference type="InterPro" id="IPR000651">
    <property type="entry name" value="Ras-like_Gua-exchang_fac_N"/>
</dbReference>
<dbReference type="Pfam" id="PF00618">
    <property type="entry name" value="RasGEF_N"/>
    <property type="match status" value="1"/>
</dbReference>
<dbReference type="SMART" id="SM00147">
    <property type="entry name" value="RasGEF"/>
    <property type="match status" value="1"/>
</dbReference>
<dbReference type="PANTHER" id="PTHR23113">
    <property type="entry name" value="GUANINE NUCLEOTIDE EXCHANGE FACTOR"/>
    <property type="match status" value="1"/>
</dbReference>
<dbReference type="GeneID" id="31367803"/>